<organism evidence="7 8">
    <name type="scientific">Actinoplanes derwentensis</name>
    <dbReference type="NCBI Taxonomy" id="113562"/>
    <lineage>
        <taxon>Bacteria</taxon>
        <taxon>Bacillati</taxon>
        <taxon>Actinomycetota</taxon>
        <taxon>Actinomycetes</taxon>
        <taxon>Micromonosporales</taxon>
        <taxon>Micromonosporaceae</taxon>
        <taxon>Actinoplanes</taxon>
    </lineage>
</organism>
<dbReference type="AlphaFoldDB" id="A0A1H1ZIF1"/>
<evidence type="ECO:0000256" key="4">
    <source>
        <dbReference type="ARBA" id="ARBA00022827"/>
    </source>
</evidence>
<evidence type="ECO:0000313" key="8">
    <source>
        <dbReference type="Proteomes" id="UP000198688"/>
    </source>
</evidence>
<keyword evidence="4" id="KW-0274">FAD</keyword>
<proteinExistence type="inferred from homology"/>
<dbReference type="GO" id="GO:0016491">
    <property type="term" value="F:oxidoreductase activity"/>
    <property type="evidence" value="ECO:0007669"/>
    <property type="project" value="UniProtKB-KW"/>
</dbReference>
<dbReference type="PROSITE" id="PS00862">
    <property type="entry name" value="OX2_COVAL_FAD"/>
    <property type="match status" value="1"/>
</dbReference>
<evidence type="ECO:0000259" key="6">
    <source>
        <dbReference type="PROSITE" id="PS51387"/>
    </source>
</evidence>
<dbReference type="STRING" id="113562.SAMN04489716_3337"/>
<dbReference type="Proteomes" id="UP000198688">
    <property type="component" value="Chromosome I"/>
</dbReference>
<dbReference type="InterPro" id="IPR016167">
    <property type="entry name" value="FAD-bd_PCMH_sub1"/>
</dbReference>
<protein>
    <submittedName>
        <fullName evidence="7">FAD/FMN-containing dehydrogenase</fullName>
    </submittedName>
</protein>
<sequence>MVLSRRALLSAGLIGVLPPRSPRSYDPADADWQALAAGLAGTVERPGTSGYDQARQLFSPRFDPIRPPAVVRCANQADVVAAVAFANRFGLPIVPRGGGHSYVGASTSSTGLVLDLRPLRTVGFDAATATATIGGGATLLDVGSGLAAHGVSVPAGSCGSVGISGLTCGGGIGVASAAYGLTSDNVVSAEVVTADGKSRTVDAQRDTDLFWALRGGGGGRFGVVTSWRLRTHPAATAGTFTLVYPWADAALVVAGWLARISAAPDNAWSACLLESDRTGALSVRLHGSVLDGDAHAEVTALTRSVGRDPVSATIGHPSPAGTPKARATHLTGSEIFARPLPSTAVTALLAVLQRRAAAKLPGLAKLKRLTGAPARVTPGSTAFGWHGAHSMLQWLVEPATAGAVPVADAYTWIDAGHHAMLPWSAGRYVNYREPGPVDPVRYHGRNAARLERIRATVDPAGRFL</sequence>
<name>A0A1H1ZIF1_9ACTN</name>
<dbReference type="InterPro" id="IPR006094">
    <property type="entry name" value="Oxid_FAD_bind_N"/>
</dbReference>
<comment type="cofactor">
    <cofactor evidence="1">
        <name>FAD</name>
        <dbReference type="ChEBI" id="CHEBI:57692"/>
    </cofactor>
</comment>
<dbReference type="PANTHER" id="PTHR42973:SF39">
    <property type="entry name" value="FAD-BINDING PCMH-TYPE DOMAIN-CONTAINING PROTEIN"/>
    <property type="match status" value="1"/>
</dbReference>
<comment type="similarity">
    <text evidence="2">Belongs to the oxygen-dependent FAD-linked oxidoreductase family.</text>
</comment>
<feature type="domain" description="FAD-binding PCMH-type" evidence="6">
    <location>
        <begin position="63"/>
        <end position="234"/>
    </location>
</feature>
<evidence type="ECO:0000256" key="5">
    <source>
        <dbReference type="ARBA" id="ARBA00023002"/>
    </source>
</evidence>
<dbReference type="Gene3D" id="3.30.43.10">
    <property type="entry name" value="Uridine Diphospho-n-acetylenolpyruvylglucosamine Reductase, domain 2"/>
    <property type="match status" value="1"/>
</dbReference>
<keyword evidence="3" id="KW-0285">Flavoprotein</keyword>
<dbReference type="Pfam" id="PF01565">
    <property type="entry name" value="FAD_binding_4"/>
    <property type="match status" value="1"/>
</dbReference>
<dbReference type="PANTHER" id="PTHR42973">
    <property type="entry name" value="BINDING OXIDOREDUCTASE, PUTATIVE (AFU_ORTHOLOGUE AFUA_1G17690)-RELATED"/>
    <property type="match status" value="1"/>
</dbReference>
<dbReference type="InterPro" id="IPR036318">
    <property type="entry name" value="FAD-bd_PCMH-like_sf"/>
</dbReference>
<dbReference type="InterPro" id="IPR016166">
    <property type="entry name" value="FAD-bd_PCMH"/>
</dbReference>
<dbReference type="SUPFAM" id="SSF56176">
    <property type="entry name" value="FAD-binding/transporter-associated domain-like"/>
    <property type="match status" value="1"/>
</dbReference>
<accession>A0A1H1ZIF1</accession>
<dbReference type="PROSITE" id="PS51387">
    <property type="entry name" value="FAD_PCMH"/>
    <property type="match status" value="1"/>
</dbReference>
<evidence type="ECO:0000256" key="2">
    <source>
        <dbReference type="ARBA" id="ARBA00005466"/>
    </source>
</evidence>
<evidence type="ECO:0000313" key="7">
    <source>
        <dbReference type="EMBL" id="SDT33450.1"/>
    </source>
</evidence>
<dbReference type="EMBL" id="LT629758">
    <property type="protein sequence ID" value="SDT33450.1"/>
    <property type="molecule type" value="Genomic_DNA"/>
</dbReference>
<dbReference type="InterPro" id="IPR016169">
    <property type="entry name" value="FAD-bd_PCMH_sub2"/>
</dbReference>
<dbReference type="RefSeq" id="WP_157751625.1">
    <property type="nucleotide sequence ID" value="NZ_BOMJ01000005.1"/>
</dbReference>
<evidence type="ECO:0000256" key="3">
    <source>
        <dbReference type="ARBA" id="ARBA00022630"/>
    </source>
</evidence>
<reference evidence="7 8" key="1">
    <citation type="submission" date="2016-10" db="EMBL/GenBank/DDBJ databases">
        <authorList>
            <person name="de Groot N.N."/>
        </authorList>
    </citation>
    <scope>NUCLEOTIDE SEQUENCE [LARGE SCALE GENOMIC DNA]</scope>
    <source>
        <strain evidence="7 8">DSM 43941</strain>
    </source>
</reference>
<dbReference type="InterPro" id="IPR006093">
    <property type="entry name" value="Oxy_OxRdtase_FAD_BS"/>
</dbReference>
<gene>
    <name evidence="7" type="ORF">SAMN04489716_3337</name>
</gene>
<dbReference type="GO" id="GO:0071949">
    <property type="term" value="F:FAD binding"/>
    <property type="evidence" value="ECO:0007669"/>
    <property type="project" value="InterPro"/>
</dbReference>
<evidence type="ECO:0000256" key="1">
    <source>
        <dbReference type="ARBA" id="ARBA00001974"/>
    </source>
</evidence>
<keyword evidence="5" id="KW-0560">Oxidoreductase</keyword>
<dbReference type="OrthoDB" id="9775082at2"/>
<dbReference type="InterPro" id="IPR050416">
    <property type="entry name" value="FAD-linked_Oxidoreductase"/>
</dbReference>
<dbReference type="Gene3D" id="3.30.465.10">
    <property type="match status" value="1"/>
</dbReference>
<dbReference type="Gene3D" id="3.40.462.20">
    <property type="match status" value="1"/>
</dbReference>
<keyword evidence="8" id="KW-1185">Reference proteome</keyword>